<evidence type="ECO:0000313" key="3">
    <source>
        <dbReference type="EMBL" id="KAH0820185.1"/>
    </source>
</evidence>
<comment type="caution">
    <text evidence="3">The sequence shown here is derived from an EMBL/GenBank/DDBJ whole genome shotgun (WGS) entry which is preliminary data.</text>
</comment>
<feature type="domain" description="DDE-1" evidence="2">
    <location>
        <begin position="65"/>
        <end position="139"/>
    </location>
</feature>
<feature type="compositionally biased region" description="Low complexity" evidence="1">
    <location>
        <begin position="428"/>
        <end position="443"/>
    </location>
</feature>
<evidence type="ECO:0000259" key="2">
    <source>
        <dbReference type="Pfam" id="PF03184"/>
    </source>
</evidence>
<dbReference type="EMBL" id="JABDTM020012680">
    <property type="protein sequence ID" value="KAH0820185.1"/>
    <property type="molecule type" value="Genomic_DNA"/>
</dbReference>
<organism evidence="3 4">
    <name type="scientific">Tenebrio molitor</name>
    <name type="common">Yellow mealworm beetle</name>
    <dbReference type="NCBI Taxonomy" id="7067"/>
    <lineage>
        <taxon>Eukaryota</taxon>
        <taxon>Metazoa</taxon>
        <taxon>Ecdysozoa</taxon>
        <taxon>Arthropoda</taxon>
        <taxon>Hexapoda</taxon>
        <taxon>Insecta</taxon>
        <taxon>Pterygota</taxon>
        <taxon>Neoptera</taxon>
        <taxon>Endopterygota</taxon>
        <taxon>Coleoptera</taxon>
        <taxon>Polyphaga</taxon>
        <taxon>Cucujiformia</taxon>
        <taxon>Tenebrionidae</taxon>
        <taxon>Tenebrio</taxon>
    </lineage>
</organism>
<keyword evidence="4" id="KW-1185">Reference proteome</keyword>
<evidence type="ECO:0000313" key="4">
    <source>
        <dbReference type="Proteomes" id="UP000719412"/>
    </source>
</evidence>
<proteinExistence type="predicted"/>
<dbReference type="GO" id="GO:0003676">
    <property type="term" value="F:nucleic acid binding"/>
    <property type="evidence" value="ECO:0007669"/>
    <property type="project" value="InterPro"/>
</dbReference>
<feature type="region of interest" description="Disordered" evidence="1">
    <location>
        <begin position="393"/>
        <end position="475"/>
    </location>
</feature>
<reference evidence="3" key="2">
    <citation type="submission" date="2021-08" db="EMBL/GenBank/DDBJ databases">
        <authorList>
            <person name="Eriksson T."/>
        </authorList>
    </citation>
    <scope>NUCLEOTIDE SEQUENCE</scope>
    <source>
        <strain evidence="3">Stoneville</strain>
        <tissue evidence="3">Whole head</tissue>
    </source>
</reference>
<dbReference type="AlphaFoldDB" id="A0A8J6HT03"/>
<feature type="region of interest" description="Disordered" evidence="1">
    <location>
        <begin position="247"/>
        <end position="266"/>
    </location>
</feature>
<dbReference type="Pfam" id="PF03184">
    <property type="entry name" value="DDE_1"/>
    <property type="match status" value="1"/>
</dbReference>
<reference evidence="3" key="1">
    <citation type="journal article" date="2020" name="J Insects Food Feed">
        <title>The yellow mealworm (Tenebrio molitor) genome: a resource for the emerging insects as food and feed industry.</title>
        <authorList>
            <person name="Eriksson T."/>
            <person name="Andere A."/>
            <person name="Kelstrup H."/>
            <person name="Emery V."/>
            <person name="Picard C."/>
        </authorList>
    </citation>
    <scope>NUCLEOTIDE SEQUENCE</scope>
    <source>
        <strain evidence="3">Stoneville</strain>
        <tissue evidence="3">Whole head</tissue>
    </source>
</reference>
<evidence type="ECO:0000256" key="1">
    <source>
        <dbReference type="SAM" id="MobiDB-lite"/>
    </source>
</evidence>
<gene>
    <name evidence="3" type="ORF">GEV33_002606</name>
</gene>
<dbReference type="InterPro" id="IPR004875">
    <property type="entry name" value="DDE_SF_endonuclease_dom"/>
</dbReference>
<sequence>MHQWRTWSINYNLLHNKCHWKCASTYHGVSKKEIQKPHVKWGTSGYVGSGITFRVDEWRTISIAKENGVVIVTLPPHCSHKLQPLDTSVFAPFKANYNAAVDSWLLHHPGTPLSIYDVASCVGVAFDRSMTPSNIKSGFRKTGILPFDRNIFTPDDFLSSSVTDRDLNTSSSLLSTHCDDPIPSTSSVPPEVDPPQVFVSPELFKGYPKAGERKMNSSQHEAKKQAATKNLFEKKKKIHVPKEIISSNEEDEEMSLHDSNDDETDWIPEPQPSAFEELDKDPEPGDFVLPYWFEQGMDRKMSNPKKVPRNKQRSGSIALTSWTREEFLRFFWSKAKRTQLRKELLVEQEEKEAIDDLMDALPTAVKDAWTVVPTEGINLRRTLEFLTKHSRLRPAKRSSGWESPAKRSGGWESSAKRSSRSDPRDRQAQVASSSGQAQGSRSSGPPPKVSVPQVGINPFSFPPPNFNSGNGRRAC</sequence>
<feature type="compositionally biased region" description="Low complexity" evidence="1">
    <location>
        <begin position="466"/>
        <end position="475"/>
    </location>
</feature>
<accession>A0A8J6HT03</accession>
<dbReference type="Proteomes" id="UP000719412">
    <property type="component" value="Unassembled WGS sequence"/>
</dbReference>
<name>A0A8J6HT03_TENMO</name>
<protein>
    <recommendedName>
        <fullName evidence="2">DDE-1 domain-containing protein</fullName>
    </recommendedName>
</protein>